<gene>
    <name evidence="1" type="ORF">ACFOY2_13335</name>
</gene>
<dbReference type="SUPFAM" id="SSF55729">
    <property type="entry name" value="Acyl-CoA N-acyltransferases (Nat)"/>
    <property type="match status" value="1"/>
</dbReference>
<name>A0ABV8G4Z0_9ACTN</name>
<dbReference type="EMBL" id="JBHSBI010000005">
    <property type="protein sequence ID" value="MFC4008209.1"/>
    <property type="molecule type" value="Genomic_DNA"/>
</dbReference>
<keyword evidence="2" id="KW-1185">Reference proteome</keyword>
<dbReference type="InterPro" id="IPR007434">
    <property type="entry name" value="FemAB-like"/>
</dbReference>
<dbReference type="Gene3D" id="3.40.630.30">
    <property type="match status" value="1"/>
</dbReference>
<accession>A0ABV8G4Z0</accession>
<dbReference type="InterPro" id="IPR016181">
    <property type="entry name" value="Acyl_CoA_acyltransferase"/>
</dbReference>
<evidence type="ECO:0000313" key="2">
    <source>
        <dbReference type="Proteomes" id="UP001595851"/>
    </source>
</evidence>
<organism evidence="1 2">
    <name type="scientific">Nonomuraea purpurea</name>
    <dbReference type="NCBI Taxonomy" id="1849276"/>
    <lineage>
        <taxon>Bacteria</taxon>
        <taxon>Bacillati</taxon>
        <taxon>Actinomycetota</taxon>
        <taxon>Actinomycetes</taxon>
        <taxon>Streptosporangiales</taxon>
        <taxon>Streptosporangiaceae</taxon>
        <taxon>Nonomuraea</taxon>
    </lineage>
</organism>
<dbReference type="GO" id="GO:0016746">
    <property type="term" value="F:acyltransferase activity"/>
    <property type="evidence" value="ECO:0007669"/>
    <property type="project" value="UniProtKB-KW"/>
</dbReference>
<keyword evidence="1" id="KW-0012">Acyltransferase</keyword>
<dbReference type="Proteomes" id="UP001595851">
    <property type="component" value="Unassembled WGS sequence"/>
</dbReference>
<keyword evidence="1" id="KW-0808">Transferase</keyword>
<comment type="caution">
    <text evidence="1">The sequence shown here is derived from an EMBL/GenBank/DDBJ whole genome shotgun (WGS) entry which is preliminary data.</text>
</comment>
<dbReference type="EC" id="2.3.1.-" evidence="1"/>
<sequence length="365" mass="39522">MTSNVFYSSRHWLHFCADMSGAPSGAVSAALPGGGASALPVSRVEGIANTFYDWRAILGKEGLPGPPPSGLLVGPQRGYQTHLLSTPGAKPADAAAGVRGVLEDVDLTVMAMFLNSHDTAALKESGVHALPLLLNADAWLHIPGGGWEAWLSSLGKRRREMVRREVRRFAEAGYEITDAPLSAWIDSAARLLASTEAKYGHHNHAASYVRLLTGQVKHLGTAGRVIICAPPHEAPVGYALYYIHGDTLFIRSAGFDYPRLRNAAEYFNVVFYLPIKQAIEAGVSWVHAGIESTEAKAFRGAQLRPLWLLDLSRRSVLEDQADAIRSANTRILSTILKSPFLAKAWNPGEGVADWFESSDQSVFPT</sequence>
<evidence type="ECO:0000313" key="1">
    <source>
        <dbReference type="EMBL" id="MFC4008209.1"/>
    </source>
</evidence>
<dbReference type="RefSeq" id="WP_379528283.1">
    <property type="nucleotide sequence ID" value="NZ_JBHSBI010000005.1"/>
</dbReference>
<dbReference type="Pfam" id="PF04339">
    <property type="entry name" value="FemAB_like"/>
    <property type="match status" value="1"/>
</dbReference>
<proteinExistence type="predicted"/>
<reference evidence="2" key="1">
    <citation type="journal article" date="2019" name="Int. J. Syst. Evol. Microbiol.">
        <title>The Global Catalogue of Microorganisms (GCM) 10K type strain sequencing project: providing services to taxonomists for standard genome sequencing and annotation.</title>
        <authorList>
            <consortium name="The Broad Institute Genomics Platform"/>
            <consortium name="The Broad Institute Genome Sequencing Center for Infectious Disease"/>
            <person name="Wu L."/>
            <person name="Ma J."/>
        </authorList>
    </citation>
    <scope>NUCLEOTIDE SEQUENCE [LARGE SCALE GENOMIC DNA]</scope>
    <source>
        <strain evidence="2">TBRC 1276</strain>
    </source>
</reference>
<protein>
    <submittedName>
        <fullName evidence="1">GNAT family N-acetyltransferase</fullName>
        <ecNumber evidence="1">2.3.1.-</ecNumber>
    </submittedName>
</protein>